<keyword evidence="2" id="KW-0812">Transmembrane</keyword>
<dbReference type="GeneID" id="106160102"/>
<gene>
    <name evidence="4 5" type="primary">LOC106160102</name>
</gene>
<evidence type="ECO:0000256" key="2">
    <source>
        <dbReference type="SAM" id="Phobius"/>
    </source>
</evidence>
<feature type="compositionally biased region" description="Low complexity" evidence="1">
    <location>
        <begin position="13"/>
        <end position="23"/>
    </location>
</feature>
<feature type="region of interest" description="Disordered" evidence="1">
    <location>
        <begin position="1"/>
        <end position="23"/>
    </location>
</feature>
<evidence type="ECO:0000313" key="4">
    <source>
        <dbReference type="RefSeq" id="XP_013392069.1"/>
    </source>
</evidence>
<dbReference type="KEGG" id="lak:106160102"/>
<feature type="compositionally biased region" description="Polar residues" evidence="1">
    <location>
        <begin position="137"/>
        <end position="147"/>
    </location>
</feature>
<feature type="region of interest" description="Disordered" evidence="1">
    <location>
        <begin position="75"/>
        <end position="147"/>
    </location>
</feature>
<keyword evidence="2" id="KW-0472">Membrane</keyword>
<dbReference type="AlphaFoldDB" id="A0A1S3I3Y6"/>
<proteinExistence type="predicted"/>
<dbReference type="RefSeq" id="XP_013392069.1">
    <property type="nucleotide sequence ID" value="XM_013536615.2"/>
</dbReference>
<keyword evidence="2" id="KW-1133">Transmembrane helix</keyword>
<evidence type="ECO:0000256" key="1">
    <source>
        <dbReference type="SAM" id="MobiDB-lite"/>
    </source>
</evidence>
<dbReference type="Proteomes" id="UP000085678">
    <property type="component" value="Unplaced"/>
</dbReference>
<protein>
    <submittedName>
        <fullName evidence="4 5">Uncharacterized protein LOC106160102</fullName>
    </submittedName>
</protein>
<organism evidence="3 4">
    <name type="scientific">Lingula anatina</name>
    <name type="common">Brachiopod</name>
    <name type="synonym">Lingula unguis</name>
    <dbReference type="NCBI Taxonomy" id="7574"/>
    <lineage>
        <taxon>Eukaryota</taxon>
        <taxon>Metazoa</taxon>
        <taxon>Spiralia</taxon>
        <taxon>Lophotrochozoa</taxon>
        <taxon>Brachiopoda</taxon>
        <taxon>Linguliformea</taxon>
        <taxon>Lingulata</taxon>
        <taxon>Lingulida</taxon>
        <taxon>Linguloidea</taxon>
        <taxon>Lingulidae</taxon>
        <taxon>Lingula</taxon>
    </lineage>
</organism>
<reference evidence="4 5" key="1">
    <citation type="submission" date="2025-04" db="UniProtKB">
        <authorList>
            <consortium name="RefSeq"/>
        </authorList>
    </citation>
    <scope>IDENTIFICATION</scope>
    <source>
        <tissue evidence="4 5">Gonads</tissue>
    </source>
</reference>
<feature type="transmembrane region" description="Helical" evidence="2">
    <location>
        <begin position="27"/>
        <end position="47"/>
    </location>
</feature>
<dbReference type="RefSeq" id="XP_013392070.1">
    <property type="nucleotide sequence ID" value="XM_013536616.2"/>
</dbReference>
<name>A0A1S3I3Y6_LINAN</name>
<sequence length="147" mass="15753">MDLQSTWPDYDTTEPTTTPTPEEFPPIAIAAIVVAGIFGFLVLSAMVQAAKCALDKRVSSRSHVTPEAYISKRETAAVNGENTSQSYDVSATPFSEQTSEHLVSPLSSELGVSVTPQGPNSPPSPQAVEQETFRDSVFTSSKPMEMS</sequence>
<evidence type="ECO:0000313" key="3">
    <source>
        <dbReference type="Proteomes" id="UP000085678"/>
    </source>
</evidence>
<evidence type="ECO:0000313" key="5">
    <source>
        <dbReference type="RefSeq" id="XP_013392070.1"/>
    </source>
</evidence>
<accession>A0A1S3I3Y6</accession>
<keyword evidence="3" id="KW-1185">Reference proteome</keyword>
<feature type="compositionally biased region" description="Polar residues" evidence="1">
    <location>
        <begin position="80"/>
        <end position="107"/>
    </location>
</feature>